<dbReference type="STRING" id="247279.NIES1031_04195"/>
<protein>
    <submittedName>
        <fullName evidence="2">HNH endonuclease</fullName>
    </submittedName>
</protein>
<proteinExistence type="predicted"/>
<dbReference type="OrthoDB" id="9802901at2"/>
<dbReference type="Proteomes" id="UP000185984">
    <property type="component" value="Unassembled WGS sequence"/>
</dbReference>
<dbReference type="PANTHER" id="PTHR33877:SF2">
    <property type="entry name" value="OS07G0170200 PROTEIN"/>
    <property type="match status" value="1"/>
</dbReference>
<dbReference type="EMBL" id="MRCC01000003">
    <property type="protein sequence ID" value="OKH28444.1"/>
    <property type="molecule type" value="Genomic_DNA"/>
</dbReference>
<evidence type="ECO:0000313" key="3">
    <source>
        <dbReference type="Proteomes" id="UP000185984"/>
    </source>
</evidence>
<keyword evidence="2" id="KW-0378">Hydrolase</keyword>
<name>A0A1U7HXS1_9CHRO</name>
<dbReference type="Pfam" id="PF14279">
    <property type="entry name" value="HNH_5"/>
    <property type="match status" value="1"/>
</dbReference>
<dbReference type="InterPro" id="IPR029471">
    <property type="entry name" value="HNH_5"/>
</dbReference>
<dbReference type="GO" id="GO:0004519">
    <property type="term" value="F:endonuclease activity"/>
    <property type="evidence" value="ECO:0007669"/>
    <property type="project" value="UniProtKB-KW"/>
</dbReference>
<dbReference type="Gene3D" id="1.10.30.50">
    <property type="match status" value="1"/>
</dbReference>
<sequence length="92" mass="10773">MSKTPRIHIPQAVRKYVFERDRLQCQSCGKTAIETLTIDHIIPLARGGKNDISNLQTLCRYCNQRKTHHIDPRYQRHYNLQFPLCSLPLKAL</sequence>
<keyword evidence="2" id="KW-0540">Nuclease</keyword>
<dbReference type="PANTHER" id="PTHR33877">
    <property type="entry name" value="SLL1193 PROTEIN"/>
    <property type="match status" value="1"/>
</dbReference>
<dbReference type="InterPro" id="IPR052892">
    <property type="entry name" value="NA-targeting_endonuclease"/>
</dbReference>
<dbReference type="CDD" id="cd00085">
    <property type="entry name" value="HNHc"/>
    <property type="match status" value="1"/>
</dbReference>
<reference evidence="2 3" key="1">
    <citation type="submission" date="2016-11" db="EMBL/GenBank/DDBJ databases">
        <title>Draft Genome Sequences of Nine Cyanobacterial Strains from Diverse Habitats.</title>
        <authorList>
            <person name="Zhu T."/>
            <person name="Hou S."/>
            <person name="Lu X."/>
            <person name="Hess W.R."/>
        </authorList>
    </citation>
    <scope>NUCLEOTIDE SEQUENCE [LARGE SCALE GENOMIC DNA]</scope>
    <source>
        <strain evidence="2 3">5.2 s.c.1</strain>
    </source>
</reference>
<feature type="domain" description="HNH nuclease" evidence="1">
    <location>
        <begin position="12"/>
        <end position="64"/>
    </location>
</feature>
<evidence type="ECO:0000259" key="1">
    <source>
        <dbReference type="SMART" id="SM00507"/>
    </source>
</evidence>
<comment type="caution">
    <text evidence="2">The sequence shown here is derived from an EMBL/GenBank/DDBJ whole genome shotgun (WGS) entry which is preliminary data.</text>
</comment>
<dbReference type="SMART" id="SM00507">
    <property type="entry name" value="HNHc"/>
    <property type="match status" value="1"/>
</dbReference>
<keyword evidence="2" id="KW-0255">Endonuclease</keyword>
<dbReference type="RefSeq" id="WP_073548243.1">
    <property type="nucleotide sequence ID" value="NZ_CAWMVK010000023.1"/>
</dbReference>
<organism evidence="2 3">
    <name type="scientific">Chroogloeocystis siderophila 5.2 s.c.1</name>
    <dbReference type="NCBI Taxonomy" id="247279"/>
    <lineage>
        <taxon>Bacteria</taxon>
        <taxon>Bacillati</taxon>
        <taxon>Cyanobacteriota</taxon>
        <taxon>Cyanophyceae</taxon>
        <taxon>Oscillatoriophycideae</taxon>
        <taxon>Chroococcales</taxon>
        <taxon>Chroococcaceae</taxon>
        <taxon>Chroogloeocystis</taxon>
    </lineage>
</organism>
<keyword evidence="3" id="KW-1185">Reference proteome</keyword>
<dbReference type="InterPro" id="IPR003615">
    <property type="entry name" value="HNH_nuc"/>
</dbReference>
<accession>A0A1U7HXS1</accession>
<evidence type="ECO:0000313" key="2">
    <source>
        <dbReference type="EMBL" id="OKH28444.1"/>
    </source>
</evidence>
<dbReference type="AlphaFoldDB" id="A0A1U7HXS1"/>
<gene>
    <name evidence="2" type="ORF">NIES1031_04195</name>
</gene>